<comment type="subcellular location">
    <subcellularLocation>
        <location evidence="1">Membrane</location>
    </subcellularLocation>
</comment>
<dbReference type="PANTHER" id="PTHR23412:SF21">
    <property type="entry name" value="OTOANCORIN ISOFORM X1"/>
    <property type="match status" value="1"/>
</dbReference>
<feature type="signal peptide" evidence="7">
    <location>
        <begin position="1"/>
        <end position="20"/>
    </location>
</feature>
<evidence type="ECO:0000259" key="8">
    <source>
        <dbReference type="Pfam" id="PF21058"/>
    </source>
</evidence>
<proteinExistence type="inferred from homology"/>
<feature type="domain" description="Stereocilin LRR" evidence="8">
    <location>
        <begin position="679"/>
        <end position="818"/>
    </location>
</feature>
<dbReference type="GO" id="GO:0007160">
    <property type="term" value="P:cell-matrix adhesion"/>
    <property type="evidence" value="ECO:0007669"/>
    <property type="project" value="TreeGrafter"/>
</dbReference>
<accession>A0A9Q1FB35</accession>
<dbReference type="InterPro" id="IPR010335">
    <property type="entry name" value="Mesothelin"/>
</dbReference>
<dbReference type="Proteomes" id="UP001152622">
    <property type="component" value="Chromosome 7"/>
</dbReference>
<gene>
    <name evidence="9" type="ORF">SKAU_G00222800</name>
</gene>
<dbReference type="Pfam" id="PF06060">
    <property type="entry name" value="Mesothelin"/>
    <property type="match status" value="1"/>
</dbReference>
<evidence type="ECO:0000256" key="1">
    <source>
        <dbReference type="ARBA" id="ARBA00004370"/>
    </source>
</evidence>
<comment type="caution">
    <text evidence="9">The sequence shown here is derived from an EMBL/GenBank/DDBJ whole genome shotgun (WGS) entry which is preliminary data.</text>
</comment>
<evidence type="ECO:0000256" key="7">
    <source>
        <dbReference type="SAM" id="SignalP"/>
    </source>
</evidence>
<evidence type="ECO:0000313" key="9">
    <source>
        <dbReference type="EMBL" id="KAJ8354713.1"/>
    </source>
</evidence>
<name>A0A9Q1FB35_SYNKA</name>
<evidence type="ECO:0000256" key="5">
    <source>
        <dbReference type="ARBA" id="ARBA00023136"/>
    </source>
</evidence>
<evidence type="ECO:0000313" key="10">
    <source>
        <dbReference type="Proteomes" id="UP001152622"/>
    </source>
</evidence>
<dbReference type="EMBL" id="JAINUF010000007">
    <property type="protein sequence ID" value="KAJ8354713.1"/>
    <property type="molecule type" value="Genomic_DNA"/>
</dbReference>
<sequence>MSALRLTVFTLFLAIHRLAAMVPDVNTTMMPVRNYSRFPPLLPEFMTAQQTLMAKCLKMGHRVPIMRDGAPNSSIVSEDMESTPLVRLNNLLSAFSRPPWVPSPSSQGNDTMEPLYEDWDGPRCFLRAFMAPFSWMTLMNNGSEIDLSDFKMLLWAAKPFVENMLPSTLVLSTQLCPPHLVEIAKMFSEVFGSLIPEQRVQIHEWIKGQITQNCMKPPKDRPTIQCSDQSKKDQLFCKKEKNGLNATGMEMLGRFLTLLPVAELKHIHKDELCAFIRKPQFPTSFRGDVPADLGRTMFKRVKKECYKGAQEILQHLDRLGSLACFYDNPKALNSSMIAILLPQLKKCENSESDKLKKKLVMAASVLPPTTMRPVRNYSRFPPLFPEYMTAQQTLMAKCLKMGHRVPIMRDGAPNSSIVSEDMESTPLVRLNNLLSAFSRPPWVPSPSSQRSDTMEPLYEDWNVTERLQNSSNMPQMIALIRNSSDGPRCFLRAFMAPFSWMTLMNNGSEIDLSDFRMLLWAAKPFVENMLPSTLVLSTQLCPPHLVEIAKMFSEVFGSLIPEQRVQIHEWIKGQITQNCMKPPKDSPTIQCSDQSKKDQLFCKKEKNGLNATGMEMLGRFLTLLPVAELKHIHKDELCAFIRKPQFPASFRGDVPADLGRTMFKRVKKECYKGAQEILQHLDRLGSLACFYDNPKALNSSMITILLPQLKKCENPESDKLKKKLVMALVSSHNNGYLGPEILESVGSAASFLPPYKLDKLSPSVIRNSLSSLGKAKWKPVQAKFLADKIIKKGMILSVAQLVDMGSLVIGVGSIVLRQAKLIGRPKTQELIGLGSMLSTLQKTALLEGLSSEMNASQLVRSISGPLVASLSLSTLEQAHLDSVDELEGKNWTRPQSILLVTSILKGKLRPKDIMNLRSAVQGVTCGMIHSANQSDVLNLSQALTGSMRWLSMTQVRCTAMKLYSSLEKERRDYFSNITDSELDDIPTPLMIHMPEKAITGLPASVCSLLLDKMSQANLSTLPLSSLSRSALTNRALACLGRNILDLSPENITRLGLLVCELGRAHLLSLSADALNATLLALAKCDQINRNLKGAIFLLLIEQYGYPSNWSSSTVTYFGRLLLQNDTEISLLTYKPWLKDTLLKVVENLLPGLSKNPPEEFRIWPKLSALRKKLFYLITYPAELSPAARRKRAVCEKSPTLEEIAELMEGNVYWSAEQLACISPEVFNNAVHILGEVVGYNPQQLGALTNKTVQVWGSTDSLSQSQILQLGCVSQGFSPAELKELNITTLDILELLGHCNWTQQQREGLWQGYVNHTGQTAEALGTVEMVGLGQFICGLSRDELQNLNGDAFREAVKDVGRFKCPLSSTELMKDRVVLLIGLPKDWTEAQVNIMGCIVVGLSESELQSLDSSIPAFFSPSAVPRMLPSRLAALSVNHLRAFGPDNAAMVTEAQRALLSEEQLEALGYALGVPYTRSIVNTQSSPNAVSQQGTNGASRLGIVGTLVFLLQFLLLTPWNAA</sequence>
<keyword evidence="4" id="KW-0130">Cell adhesion</keyword>
<evidence type="ECO:0000256" key="2">
    <source>
        <dbReference type="ARBA" id="ARBA00011016"/>
    </source>
</evidence>
<keyword evidence="6" id="KW-0325">Glycoprotein</keyword>
<comment type="similarity">
    <text evidence="2">Belongs to the mesothelin family.</text>
</comment>
<protein>
    <recommendedName>
        <fullName evidence="8">Stereocilin LRR domain-containing protein</fullName>
    </recommendedName>
</protein>
<dbReference type="GO" id="GO:0009986">
    <property type="term" value="C:cell surface"/>
    <property type="evidence" value="ECO:0007669"/>
    <property type="project" value="TreeGrafter"/>
</dbReference>
<dbReference type="InterPro" id="IPR026664">
    <property type="entry name" value="Stereocilin-rel"/>
</dbReference>
<evidence type="ECO:0000256" key="3">
    <source>
        <dbReference type="ARBA" id="ARBA00022729"/>
    </source>
</evidence>
<dbReference type="InterPro" id="IPR048992">
    <property type="entry name" value="Stereocilin_LRR"/>
</dbReference>
<evidence type="ECO:0000256" key="4">
    <source>
        <dbReference type="ARBA" id="ARBA00022889"/>
    </source>
</evidence>
<dbReference type="PANTHER" id="PTHR23412">
    <property type="entry name" value="STEREOCILIN RELATED"/>
    <property type="match status" value="1"/>
</dbReference>
<keyword evidence="3 7" id="KW-0732">Signal</keyword>
<dbReference type="Pfam" id="PF21058">
    <property type="entry name" value="Stereocilin"/>
    <property type="match status" value="1"/>
</dbReference>
<dbReference type="OrthoDB" id="8195838at2759"/>
<evidence type="ECO:0000256" key="6">
    <source>
        <dbReference type="ARBA" id="ARBA00023180"/>
    </source>
</evidence>
<reference evidence="9" key="1">
    <citation type="journal article" date="2023" name="Science">
        <title>Genome structures resolve the early diversification of teleost fishes.</title>
        <authorList>
            <person name="Parey E."/>
            <person name="Louis A."/>
            <person name="Montfort J."/>
            <person name="Bouchez O."/>
            <person name="Roques C."/>
            <person name="Iampietro C."/>
            <person name="Lluch J."/>
            <person name="Castinel A."/>
            <person name="Donnadieu C."/>
            <person name="Desvignes T."/>
            <person name="Floi Bucao C."/>
            <person name="Jouanno E."/>
            <person name="Wen M."/>
            <person name="Mejri S."/>
            <person name="Dirks R."/>
            <person name="Jansen H."/>
            <person name="Henkel C."/>
            <person name="Chen W.J."/>
            <person name="Zahm M."/>
            <person name="Cabau C."/>
            <person name="Klopp C."/>
            <person name="Thompson A.W."/>
            <person name="Robinson-Rechavi M."/>
            <person name="Braasch I."/>
            <person name="Lecointre G."/>
            <person name="Bobe J."/>
            <person name="Postlethwait J.H."/>
            <person name="Berthelot C."/>
            <person name="Roest Crollius H."/>
            <person name="Guiguen Y."/>
        </authorList>
    </citation>
    <scope>NUCLEOTIDE SEQUENCE</scope>
    <source>
        <strain evidence="9">WJC10195</strain>
    </source>
</reference>
<keyword evidence="5" id="KW-0472">Membrane</keyword>
<feature type="chain" id="PRO_5040339674" description="Stereocilin LRR domain-containing protein" evidence="7">
    <location>
        <begin position="21"/>
        <end position="1518"/>
    </location>
</feature>
<keyword evidence="10" id="KW-1185">Reference proteome</keyword>
<dbReference type="GO" id="GO:0016020">
    <property type="term" value="C:membrane"/>
    <property type="evidence" value="ECO:0007669"/>
    <property type="project" value="UniProtKB-SubCell"/>
</dbReference>
<organism evidence="9 10">
    <name type="scientific">Synaphobranchus kaupii</name>
    <name type="common">Kaup's arrowtooth eel</name>
    <dbReference type="NCBI Taxonomy" id="118154"/>
    <lineage>
        <taxon>Eukaryota</taxon>
        <taxon>Metazoa</taxon>
        <taxon>Chordata</taxon>
        <taxon>Craniata</taxon>
        <taxon>Vertebrata</taxon>
        <taxon>Euteleostomi</taxon>
        <taxon>Actinopterygii</taxon>
        <taxon>Neopterygii</taxon>
        <taxon>Teleostei</taxon>
        <taxon>Anguilliformes</taxon>
        <taxon>Synaphobranchidae</taxon>
        <taxon>Synaphobranchus</taxon>
    </lineage>
</organism>